<gene>
    <name evidence="1" type="ORF">Dthio_PD2097</name>
</gene>
<name>D6SPP8_9BACT</name>
<sequence>MRIDEKIHKAFLEEISALENFRVNYASIHPSAPLDRDDPDVRRLMETMAFFNARSRLAAEKHILALRRRLFRQYFDYLLSPMPVAGLMQAQPTAQLADTLSLPRGTQFLAVPPDGRQAFFSTLTDLSLMPVSLSGLTTLYRPDRGTRVLLRLGVPYPRSDSIGTLRIHINYLNDFKDSLRVLHALSKHLVHSSVVYDEAVNETTSGRPCSVTFGLEQQNPGEDQADHFSHPIEKERLLIHFPQQQLFMNIKVAPSPRPWSTATLCLDLDENWPANLNLNRGMFQLHVVPVVNLKRDLAQPIICQGTKEQHGIFHHMPEAGFCLHSVRGVYESGPNGFIPLRSGTFMGGSGSYEVDFSSQNDTQGVWLLLNYPEAFEDKKQISVDALWHQPWLSEVIDHRLRIFPFSRMTTGVKWEWAAFPVPHRENPYLKHYDDFSQLITLKNKTMYNMEDVKLLLNAAGVSGSEAYHEAAQQLKEVFCLPSPGKASHKNGMVKQIYQFSFTDDAQLHEALIQNFAGLAQKILDVWIADTAVEVETTTGIS</sequence>
<accession>D6SPP8</accession>
<dbReference type="AlphaFoldDB" id="D6SPP8"/>
<evidence type="ECO:0008006" key="3">
    <source>
        <dbReference type="Google" id="ProtNLM"/>
    </source>
</evidence>
<proteinExistence type="predicted"/>
<dbReference type="PANTHER" id="PTHR35370:SF1">
    <property type="entry name" value="TYPE VI SECRETION SYSTEM COMPONENT TSSF1"/>
    <property type="match status" value="1"/>
</dbReference>
<dbReference type="PANTHER" id="PTHR35370">
    <property type="entry name" value="CYTOPLASMIC PROTEIN-RELATED-RELATED"/>
    <property type="match status" value="1"/>
</dbReference>
<comment type="caution">
    <text evidence="1">The sequence shown here is derived from an EMBL/GenBank/DDBJ whole genome shotgun (WGS) entry which is preliminary data.</text>
</comment>
<organism evidence="1 2">
    <name type="scientific">Desulfonatronospira thiodismutans ASO3-1</name>
    <dbReference type="NCBI Taxonomy" id="555779"/>
    <lineage>
        <taxon>Bacteria</taxon>
        <taxon>Pseudomonadati</taxon>
        <taxon>Thermodesulfobacteriota</taxon>
        <taxon>Desulfovibrionia</taxon>
        <taxon>Desulfovibrionales</taxon>
        <taxon>Desulfonatronovibrionaceae</taxon>
        <taxon>Desulfonatronospira</taxon>
    </lineage>
</organism>
<dbReference type="Proteomes" id="UP000005496">
    <property type="component" value="Unassembled WGS sequence"/>
</dbReference>
<dbReference type="EMBL" id="ACJN02000002">
    <property type="protein sequence ID" value="EFI34724.1"/>
    <property type="molecule type" value="Genomic_DNA"/>
</dbReference>
<dbReference type="InterPro" id="IPR010272">
    <property type="entry name" value="T6SS_TssF"/>
</dbReference>
<evidence type="ECO:0000313" key="2">
    <source>
        <dbReference type="Proteomes" id="UP000005496"/>
    </source>
</evidence>
<keyword evidence="2" id="KW-1185">Reference proteome</keyword>
<dbReference type="OrthoDB" id="9763676at2"/>
<evidence type="ECO:0000313" key="1">
    <source>
        <dbReference type="EMBL" id="EFI34724.1"/>
    </source>
</evidence>
<dbReference type="RefSeq" id="WP_008870042.1">
    <property type="nucleotide sequence ID" value="NZ_ACJN02000002.1"/>
</dbReference>
<reference evidence="1" key="1">
    <citation type="submission" date="2010-05" db="EMBL/GenBank/DDBJ databases">
        <title>The draft genome of Desulfonatronospira thiodismutans ASO3-1.</title>
        <authorList>
            <consortium name="US DOE Joint Genome Institute (JGI-PGF)"/>
            <person name="Lucas S."/>
            <person name="Copeland A."/>
            <person name="Lapidus A."/>
            <person name="Cheng J.-F."/>
            <person name="Bruce D."/>
            <person name="Goodwin L."/>
            <person name="Pitluck S."/>
            <person name="Chertkov O."/>
            <person name="Brettin T."/>
            <person name="Detter J.C."/>
            <person name="Han C."/>
            <person name="Land M.L."/>
            <person name="Hauser L."/>
            <person name="Kyrpides N."/>
            <person name="Mikhailova N."/>
            <person name="Muyzer G."/>
            <person name="Woyke T."/>
        </authorList>
    </citation>
    <scope>NUCLEOTIDE SEQUENCE [LARGE SCALE GENOMIC DNA]</scope>
    <source>
        <strain evidence="1">ASO3-1</strain>
    </source>
</reference>
<protein>
    <recommendedName>
        <fullName evidence="3">Type VI secretion protein, VC_A0110 family</fullName>
    </recommendedName>
</protein>
<dbReference type="Pfam" id="PF05947">
    <property type="entry name" value="T6SS_TssF"/>
    <property type="match status" value="1"/>
</dbReference>
<dbReference type="eggNOG" id="COG3519">
    <property type="taxonomic scope" value="Bacteria"/>
</dbReference>